<gene>
    <name evidence="2" type="ORF">WOLCODRAFT_147648</name>
</gene>
<evidence type="ECO:0000313" key="2">
    <source>
        <dbReference type="EMBL" id="PCH33557.1"/>
    </source>
</evidence>
<protein>
    <submittedName>
        <fullName evidence="2">Uncharacterized protein</fullName>
    </submittedName>
</protein>
<dbReference type="AlphaFoldDB" id="A0A2H3JC75"/>
<accession>A0A2H3JC75</accession>
<dbReference type="EMBL" id="KB467831">
    <property type="protein sequence ID" value="PCH33557.1"/>
    <property type="molecule type" value="Genomic_DNA"/>
</dbReference>
<keyword evidence="3" id="KW-1185">Reference proteome</keyword>
<dbReference type="InterPro" id="IPR046670">
    <property type="entry name" value="DUF6540"/>
</dbReference>
<dbReference type="OMA" id="YCYEAER"/>
<proteinExistence type="predicted"/>
<dbReference type="Pfam" id="PF20174">
    <property type="entry name" value="DUF6540"/>
    <property type="match status" value="1"/>
</dbReference>
<dbReference type="Proteomes" id="UP000218811">
    <property type="component" value="Unassembled WGS sequence"/>
</dbReference>
<organism evidence="2 3">
    <name type="scientific">Wolfiporia cocos (strain MD-104)</name>
    <name type="common">Brown rot fungus</name>
    <dbReference type="NCBI Taxonomy" id="742152"/>
    <lineage>
        <taxon>Eukaryota</taxon>
        <taxon>Fungi</taxon>
        <taxon>Dikarya</taxon>
        <taxon>Basidiomycota</taxon>
        <taxon>Agaricomycotina</taxon>
        <taxon>Agaricomycetes</taxon>
        <taxon>Polyporales</taxon>
        <taxon>Phaeolaceae</taxon>
        <taxon>Wolfiporia</taxon>
    </lineage>
</organism>
<reference evidence="2 3" key="1">
    <citation type="journal article" date="2012" name="Science">
        <title>The Paleozoic origin of enzymatic lignin decomposition reconstructed from 31 fungal genomes.</title>
        <authorList>
            <person name="Floudas D."/>
            <person name="Binder M."/>
            <person name="Riley R."/>
            <person name="Barry K."/>
            <person name="Blanchette R.A."/>
            <person name="Henrissat B."/>
            <person name="Martinez A.T."/>
            <person name="Otillar R."/>
            <person name="Spatafora J.W."/>
            <person name="Yadav J.S."/>
            <person name="Aerts A."/>
            <person name="Benoit I."/>
            <person name="Boyd A."/>
            <person name="Carlson A."/>
            <person name="Copeland A."/>
            <person name="Coutinho P.M."/>
            <person name="de Vries R.P."/>
            <person name="Ferreira P."/>
            <person name="Findley K."/>
            <person name="Foster B."/>
            <person name="Gaskell J."/>
            <person name="Glotzer D."/>
            <person name="Gorecki P."/>
            <person name="Heitman J."/>
            <person name="Hesse C."/>
            <person name="Hori C."/>
            <person name="Igarashi K."/>
            <person name="Jurgens J.A."/>
            <person name="Kallen N."/>
            <person name="Kersten P."/>
            <person name="Kohler A."/>
            <person name="Kuees U."/>
            <person name="Kumar T.K.A."/>
            <person name="Kuo A."/>
            <person name="LaButti K."/>
            <person name="Larrondo L.F."/>
            <person name="Lindquist E."/>
            <person name="Ling A."/>
            <person name="Lombard V."/>
            <person name="Lucas S."/>
            <person name="Lundell T."/>
            <person name="Martin R."/>
            <person name="McLaughlin D.J."/>
            <person name="Morgenstern I."/>
            <person name="Morin E."/>
            <person name="Murat C."/>
            <person name="Nagy L.G."/>
            <person name="Nolan M."/>
            <person name="Ohm R.A."/>
            <person name="Patyshakuliyeva A."/>
            <person name="Rokas A."/>
            <person name="Ruiz-Duenas F.J."/>
            <person name="Sabat G."/>
            <person name="Salamov A."/>
            <person name="Samejima M."/>
            <person name="Schmutz J."/>
            <person name="Slot J.C."/>
            <person name="St John F."/>
            <person name="Stenlid J."/>
            <person name="Sun H."/>
            <person name="Sun S."/>
            <person name="Syed K."/>
            <person name="Tsang A."/>
            <person name="Wiebenga A."/>
            <person name="Young D."/>
            <person name="Pisabarro A."/>
            <person name="Eastwood D.C."/>
            <person name="Martin F."/>
            <person name="Cullen D."/>
            <person name="Grigoriev I.V."/>
            <person name="Hibbett D.S."/>
        </authorList>
    </citation>
    <scope>NUCLEOTIDE SEQUENCE [LARGE SCALE GENOMIC DNA]</scope>
    <source>
        <strain evidence="2 3">MD-104</strain>
    </source>
</reference>
<evidence type="ECO:0000313" key="3">
    <source>
        <dbReference type="Proteomes" id="UP000218811"/>
    </source>
</evidence>
<sequence length="221" mass="25152">MARRVYWSPSVLHCPADLWQPSYPSPSPPRPKGCHRCLLPPPQRCPATEPKLTKPSAAPTHEARSIDSPSSAAMADDDTYVLEITQSWRGKDYMGNIMPLHWAITAQTGGTDRIPTGHIYNAAGNIDTFFYEELHDTPLRNANWRGTLAVCTIPKDRLPDVERMFARVPVIRQDRNWNCQNWVHAALRELKDHEFDVKVVSWEGLKRAMNELLEAWENGDI</sequence>
<name>A0A2H3JC75_WOLCO</name>
<evidence type="ECO:0000256" key="1">
    <source>
        <dbReference type="SAM" id="MobiDB-lite"/>
    </source>
</evidence>
<dbReference type="OrthoDB" id="37659at2759"/>
<feature type="region of interest" description="Disordered" evidence="1">
    <location>
        <begin position="45"/>
        <end position="72"/>
    </location>
</feature>